<evidence type="ECO:0000256" key="6">
    <source>
        <dbReference type="SAM" id="MobiDB-lite"/>
    </source>
</evidence>
<dbReference type="SUPFAM" id="SSF50022">
    <property type="entry name" value="ISP domain"/>
    <property type="match status" value="1"/>
</dbReference>
<evidence type="ECO:0000313" key="8">
    <source>
        <dbReference type="EMBL" id="KAL1586623.1"/>
    </source>
</evidence>
<dbReference type="Pfam" id="PF00355">
    <property type="entry name" value="Rieske"/>
    <property type="match status" value="1"/>
</dbReference>
<evidence type="ECO:0000256" key="4">
    <source>
        <dbReference type="ARBA" id="ARBA00023014"/>
    </source>
</evidence>
<dbReference type="GO" id="GO:0051537">
    <property type="term" value="F:2 iron, 2 sulfur cluster binding"/>
    <property type="evidence" value="ECO:0007669"/>
    <property type="project" value="UniProtKB-KW"/>
</dbReference>
<dbReference type="PANTHER" id="PTHR21496">
    <property type="entry name" value="FERREDOXIN-RELATED"/>
    <property type="match status" value="1"/>
</dbReference>
<dbReference type="InterPro" id="IPR036922">
    <property type="entry name" value="Rieske_2Fe-2S_sf"/>
</dbReference>
<keyword evidence="2" id="KW-0479">Metal-binding</keyword>
<dbReference type="PANTHER" id="PTHR21496:SF0">
    <property type="entry name" value="RIESKE DOMAIN-CONTAINING PROTEIN"/>
    <property type="match status" value="1"/>
</dbReference>
<dbReference type="PROSITE" id="PS51296">
    <property type="entry name" value="RIESKE"/>
    <property type="match status" value="1"/>
</dbReference>
<gene>
    <name evidence="8" type="ORF">WHR41_04506</name>
</gene>
<feature type="region of interest" description="Disordered" evidence="6">
    <location>
        <begin position="20"/>
        <end position="62"/>
    </location>
</feature>
<dbReference type="AlphaFoldDB" id="A0AB34KTK0"/>
<dbReference type="RefSeq" id="XP_069229728.1">
    <property type="nucleotide sequence ID" value="XM_069373112.1"/>
</dbReference>
<keyword evidence="9" id="KW-1185">Reference proteome</keyword>
<dbReference type="Gene3D" id="2.102.10.10">
    <property type="entry name" value="Rieske [2Fe-2S] iron-sulphur domain"/>
    <property type="match status" value="1"/>
</dbReference>
<accession>A0AB34KTK0</accession>
<dbReference type="EMBL" id="JAAQHG020000013">
    <property type="protein sequence ID" value="KAL1586623.1"/>
    <property type="molecule type" value="Genomic_DNA"/>
</dbReference>
<dbReference type="GO" id="GO:0046872">
    <property type="term" value="F:metal ion binding"/>
    <property type="evidence" value="ECO:0007669"/>
    <property type="project" value="UniProtKB-KW"/>
</dbReference>
<evidence type="ECO:0000256" key="5">
    <source>
        <dbReference type="ARBA" id="ARBA00034078"/>
    </source>
</evidence>
<evidence type="ECO:0000259" key="7">
    <source>
        <dbReference type="PROSITE" id="PS51296"/>
    </source>
</evidence>
<dbReference type="Proteomes" id="UP000803884">
    <property type="component" value="Unassembled WGS sequence"/>
</dbReference>
<evidence type="ECO:0000313" key="9">
    <source>
        <dbReference type="Proteomes" id="UP000803884"/>
    </source>
</evidence>
<evidence type="ECO:0000256" key="3">
    <source>
        <dbReference type="ARBA" id="ARBA00023004"/>
    </source>
</evidence>
<comment type="cofactor">
    <cofactor evidence="5">
        <name>[2Fe-2S] cluster</name>
        <dbReference type="ChEBI" id="CHEBI:190135"/>
    </cofactor>
</comment>
<dbReference type="CDD" id="cd03467">
    <property type="entry name" value="Rieske"/>
    <property type="match status" value="1"/>
</dbReference>
<evidence type="ECO:0000256" key="2">
    <source>
        <dbReference type="ARBA" id="ARBA00022723"/>
    </source>
</evidence>
<protein>
    <recommendedName>
        <fullName evidence="7">Rieske domain-containing protein</fullName>
    </recommendedName>
</protein>
<dbReference type="InterPro" id="IPR017941">
    <property type="entry name" value="Rieske_2Fe-2S"/>
</dbReference>
<feature type="domain" description="Rieske" evidence="7">
    <location>
        <begin position="54"/>
        <end position="151"/>
    </location>
</feature>
<comment type="caution">
    <text evidence="8">The sequence shown here is derived from an EMBL/GenBank/DDBJ whole genome shotgun (WGS) entry which is preliminary data.</text>
</comment>
<keyword evidence="3" id="KW-0408">Iron</keyword>
<keyword evidence="4" id="KW-0411">Iron-sulfur</keyword>
<proteinExistence type="predicted"/>
<name>A0AB34KTK0_9PEZI</name>
<dbReference type="GeneID" id="96005950"/>
<organism evidence="8 9">
    <name type="scientific">Cladosporium halotolerans</name>
    <dbReference type="NCBI Taxonomy" id="1052096"/>
    <lineage>
        <taxon>Eukaryota</taxon>
        <taxon>Fungi</taxon>
        <taxon>Dikarya</taxon>
        <taxon>Ascomycota</taxon>
        <taxon>Pezizomycotina</taxon>
        <taxon>Dothideomycetes</taxon>
        <taxon>Dothideomycetidae</taxon>
        <taxon>Cladosporiales</taxon>
        <taxon>Cladosporiaceae</taxon>
        <taxon>Cladosporium</taxon>
    </lineage>
</organism>
<keyword evidence="1" id="KW-0001">2Fe-2S</keyword>
<evidence type="ECO:0000256" key="1">
    <source>
        <dbReference type="ARBA" id="ARBA00022714"/>
    </source>
</evidence>
<sequence>MSPVDTWTFAGLAASFPNIEPEDSRKTKIAKSANPADGPPPCKILQLSDSQPDARELTPSEAQESIGFEPQVLVFRYRDKLHAINHSCPHRTHPLSRGSLYDIEDFGIIFSAGITCPGHGWAFDVNTGLCDRGSYKLQVYQVEIREGDNGEEVWIKKKEA</sequence>
<reference evidence="8 9" key="1">
    <citation type="journal article" date="2020" name="Microbiol. Resour. Announc.">
        <title>Draft Genome Sequence of a Cladosporium Species Isolated from the Mesophotic Ascidian Didemnum maculosum.</title>
        <authorList>
            <person name="Gioti A."/>
            <person name="Siaperas R."/>
            <person name="Nikolaivits E."/>
            <person name="Le Goff G."/>
            <person name="Ouazzani J."/>
            <person name="Kotoulas G."/>
            <person name="Topakas E."/>
        </authorList>
    </citation>
    <scope>NUCLEOTIDE SEQUENCE [LARGE SCALE GENOMIC DNA]</scope>
    <source>
        <strain evidence="8 9">TM138-S3</strain>
    </source>
</reference>